<feature type="region of interest" description="Disordered" evidence="2">
    <location>
        <begin position="1"/>
        <end position="66"/>
    </location>
</feature>
<name>A0A1U7NP73_9FIRM</name>
<accession>A0A1U7NP73</accession>
<proteinExistence type="predicted"/>
<evidence type="ECO:0000313" key="4">
    <source>
        <dbReference type="Proteomes" id="UP000186705"/>
    </source>
</evidence>
<dbReference type="GeneID" id="78274950"/>
<dbReference type="RefSeq" id="WP_076340842.1">
    <property type="nucleotide sequence ID" value="NZ_CAJTMI010000024.1"/>
</dbReference>
<sequence length="161" mass="17884">MSKNKHEASEKMDESFGTAPETNVKSAPSISPNSEDDKESAKKVDLTLDNEQPSTNDAPQQKVDDKVNPAVQFESLRTLSDEKLAQAKQDLDDMEKEVHHYAENIEDEYEEQGGIKGIAKEKADELKENFENDPVNTLCDLGKKALMVIGGFAVLKAIFKK</sequence>
<comment type="caution">
    <text evidence="3">The sequence shown here is derived from an EMBL/GenBank/DDBJ whole genome shotgun (WGS) entry which is preliminary data.</text>
</comment>
<evidence type="ECO:0000256" key="2">
    <source>
        <dbReference type="SAM" id="MobiDB-lite"/>
    </source>
</evidence>
<organism evidence="3 4">
    <name type="scientific">Dubosiella newyorkensis</name>
    <dbReference type="NCBI Taxonomy" id="1862672"/>
    <lineage>
        <taxon>Bacteria</taxon>
        <taxon>Bacillati</taxon>
        <taxon>Bacillota</taxon>
        <taxon>Erysipelotrichia</taxon>
        <taxon>Erysipelotrichales</taxon>
        <taxon>Erysipelotrichaceae</taxon>
        <taxon>Dubosiella</taxon>
    </lineage>
</organism>
<keyword evidence="1" id="KW-0175">Coiled coil</keyword>
<protein>
    <submittedName>
        <fullName evidence="3">Uncharacterized protein</fullName>
    </submittedName>
</protein>
<dbReference type="AlphaFoldDB" id="A0A1U7NP73"/>
<keyword evidence="4" id="KW-1185">Reference proteome</keyword>
<dbReference type="EMBL" id="MPKA01000052">
    <property type="protein sequence ID" value="OLU47284.1"/>
    <property type="molecule type" value="Genomic_DNA"/>
</dbReference>
<dbReference type="OrthoDB" id="9833051at2"/>
<feature type="compositionally biased region" description="Polar residues" evidence="2">
    <location>
        <begin position="20"/>
        <end position="33"/>
    </location>
</feature>
<evidence type="ECO:0000256" key="1">
    <source>
        <dbReference type="SAM" id="Coils"/>
    </source>
</evidence>
<feature type="compositionally biased region" description="Basic and acidic residues" evidence="2">
    <location>
        <begin position="1"/>
        <end position="14"/>
    </location>
</feature>
<feature type="coiled-coil region" evidence="1">
    <location>
        <begin position="77"/>
        <end position="111"/>
    </location>
</feature>
<dbReference type="Proteomes" id="UP000186705">
    <property type="component" value="Unassembled WGS sequence"/>
</dbReference>
<gene>
    <name evidence="3" type="ORF">BO225_03180</name>
</gene>
<reference evidence="3 4" key="1">
    <citation type="submission" date="2016-11" db="EMBL/GenBank/DDBJ databases">
        <title>Description of two novel members of the family Erysipelotrichaceae: Ileibacterium lipovorans gen. nov., sp. nov. and Dubosiella newyorkensis, gen. nov., sp. nov.</title>
        <authorList>
            <person name="Cox L.M."/>
            <person name="Sohn J."/>
            <person name="Tyrrell K.L."/>
            <person name="Citron D.M."/>
            <person name="Lawson P.A."/>
            <person name="Patel N.B."/>
            <person name="Iizumi T."/>
            <person name="Perez-Perez G.I."/>
            <person name="Goldstein E.J."/>
            <person name="Blaser M.J."/>
        </authorList>
    </citation>
    <scope>NUCLEOTIDE SEQUENCE [LARGE SCALE GENOMIC DNA]</scope>
    <source>
        <strain evidence="3 4">NYU-BL-A4</strain>
    </source>
</reference>
<evidence type="ECO:0000313" key="3">
    <source>
        <dbReference type="EMBL" id="OLU47284.1"/>
    </source>
</evidence>
<feature type="compositionally biased region" description="Polar residues" evidence="2">
    <location>
        <begin position="49"/>
        <end position="59"/>
    </location>
</feature>